<evidence type="ECO:0000313" key="2">
    <source>
        <dbReference type="EMBL" id="KAK5779145.1"/>
    </source>
</evidence>
<organism evidence="2 3">
    <name type="scientific">Arxiozyma heterogenica</name>
    <dbReference type="NCBI Taxonomy" id="278026"/>
    <lineage>
        <taxon>Eukaryota</taxon>
        <taxon>Fungi</taxon>
        <taxon>Dikarya</taxon>
        <taxon>Ascomycota</taxon>
        <taxon>Saccharomycotina</taxon>
        <taxon>Saccharomycetes</taxon>
        <taxon>Saccharomycetales</taxon>
        <taxon>Saccharomycetaceae</taxon>
        <taxon>Arxiozyma</taxon>
    </lineage>
</organism>
<accession>A0AAN8A8A3</accession>
<evidence type="ECO:0000313" key="3">
    <source>
        <dbReference type="Proteomes" id="UP001306508"/>
    </source>
</evidence>
<comment type="caution">
    <text evidence="2">The sequence shown here is derived from an EMBL/GenBank/DDBJ whole genome shotgun (WGS) entry which is preliminary data.</text>
</comment>
<keyword evidence="3" id="KW-1185">Reference proteome</keyword>
<dbReference type="EMBL" id="JAWIZZ010000047">
    <property type="protein sequence ID" value="KAK5779145.1"/>
    <property type="molecule type" value="Genomic_DNA"/>
</dbReference>
<dbReference type="AlphaFoldDB" id="A0AAN8A8A3"/>
<sequence>MKVLKLDNDEKLRNSYKNIVFNYNQNGPPYKCDIHQDITPTVSFNTVPLILGTSSYEADFDGVQINPLSIPTPVSAPLLSLKKDFKPLKKTFGNLNPLIFQSYNNIDKLFYLTPDGKLVRKDYPSRPTITNDSMVINQYYLDWLQSWRSRRLRIEDRLSYKKSCIFKYPDIVIPSFTPKPIIMKDDYIPLTKSQRKKMTILNSRIPSINSPRTIICHLNGRKHTWVPLDWLLDSGLHELDHLVVLTNIPRMLHKIDSSIKNFKTFYTTNYNNNSNSRNINSINDNNNNNNASRNFWGDSLVYEKTRILETCYNILTYIYFLLSNRKDTIRIKITIDIVLGKTKKILIDSINLYTPDIIIVPTLKWERNSKLIDIKSNYLKDNLCVNFPIPTIIVPVKRLFQFELNLQQRLNINNLPFQTIKEESSMHTTDLSLSPQSSIVTSNESMSSVDSFAANHCYSEVTNLSNSISPLFDKNDANNNNNNYDYECDNNDWKKADQKQFLSNIQELPITSQLYLVAKRYRKNMHKEIAKLDTNKNCLTRSDYLIRKLDSVVNNSIGGSLMINNLKDYEISDDVDLKGFARLKRVITGGEPICYLSPRPMTDVSAYKSNKLNNRKKVSNNNESCVNKRGASQIIFASDVKVQDGKKALGNLKTEGSSSISGKPIISVTPPERVFINENNNTLRKVYSNDSGKSSRSIKSDNGLYMKKTSLFNSKKKSISTPSSRRNSDSSGKSQSTLTSLSSSSYPSSSWKRNLISKIFGFK</sequence>
<dbReference type="Proteomes" id="UP001306508">
    <property type="component" value="Unassembled WGS sequence"/>
</dbReference>
<proteinExistence type="predicted"/>
<reference evidence="3" key="1">
    <citation type="submission" date="2023-07" db="EMBL/GenBank/DDBJ databases">
        <title>A draft genome of Kazachstania heterogenica Y-27499.</title>
        <authorList>
            <person name="Donic C."/>
            <person name="Kralova J.S."/>
            <person name="Fidel L."/>
            <person name="Ben-Dor S."/>
            <person name="Jung S."/>
        </authorList>
    </citation>
    <scope>NUCLEOTIDE SEQUENCE [LARGE SCALE GENOMIC DNA]</scope>
    <source>
        <strain evidence="3">Y27499</strain>
    </source>
</reference>
<evidence type="ECO:0000256" key="1">
    <source>
        <dbReference type="SAM" id="MobiDB-lite"/>
    </source>
</evidence>
<name>A0AAN8A8A3_9SACH</name>
<gene>
    <name evidence="2" type="ORF">RI543_003030</name>
</gene>
<protein>
    <submittedName>
        <fullName evidence="2">Uncharacterized protein</fullName>
    </submittedName>
</protein>
<feature type="region of interest" description="Disordered" evidence="1">
    <location>
        <begin position="714"/>
        <end position="749"/>
    </location>
</feature>
<feature type="compositionally biased region" description="Low complexity" evidence="1">
    <location>
        <begin position="719"/>
        <end position="749"/>
    </location>
</feature>